<sequence length="102" mass="11377">MTTVSTQGVRTRRRIRNVRAKIAVFFFWVILIFTQLCLSSAEHNDIGRSSRSPARNARFFNTASSHAASSPPQFDGSGDNDSDTLYGEDKRLVHTGPNPLHN</sequence>
<dbReference type="InterPro" id="IPR033249">
    <property type="entry name" value="CLE_plant"/>
</dbReference>
<gene>
    <name evidence="2" type="ORF">Din_028214</name>
</gene>
<organism evidence="2">
    <name type="scientific">Davidia involucrata</name>
    <name type="common">Dove tree</name>
    <dbReference type="NCBI Taxonomy" id="16924"/>
    <lineage>
        <taxon>Eukaryota</taxon>
        <taxon>Viridiplantae</taxon>
        <taxon>Streptophyta</taxon>
        <taxon>Embryophyta</taxon>
        <taxon>Tracheophyta</taxon>
        <taxon>Spermatophyta</taxon>
        <taxon>Magnoliopsida</taxon>
        <taxon>eudicotyledons</taxon>
        <taxon>Gunneridae</taxon>
        <taxon>Pentapetalae</taxon>
        <taxon>asterids</taxon>
        <taxon>Cornales</taxon>
        <taxon>Nyssaceae</taxon>
        <taxon>Davidia</taxon>
    </lineage>
</organism>
<dbReference type="AlphaFoldDB" id="A0A5B7AUJ8"/>
<dbReference type="GO" id="GO:0048731">
    <property type="term" value="P:system development"/>
    <property type="evidence" value="ECO:0007669"/>
    <property type="project" value="InterPro"/>
</dbReference>
<proteinExistence type="predicted"/>
<name>A0A5B7AUJ8_DAVIN</name>
<reference evidence="2" key="1">
    <citation type="submission" date="2019-08" db="EMBL/GenBank/DDBJ databases">
        <title>Reference gene set and small RNA set construction with multiple tissues from Davidia involucrata Baill.</title>
        <authorList>
            <person name="Yang H."/>
            <person name="Zhou C."/>
            <person name="Li G."/>
            <person name="Wang J."/>
            <person name="Gao P."/>
            <person name="Wang M."/>
            <person name="Wang R."/>
            <person name="Zhao Y."/>
        </authorList>
    </citation>
    <scope>NUCLEOTIDE SEQUENCE</scope>
    <source>
        <tissue evidence="2">Mixed with DoveR01_LX</tissue>
    </source>
</reference>
<evidence type="ECO:0000313" key="2">
    <source>
        <dbReference type="EMBL" id="MPA58773.1"/>
    </source>
</evidence>
<accession>A0A5B7AUJ8</accession>
<feature type="compositionally biased region" description="Polar residues" evidence="1">
    <location>
        <begin position="49"/>
        <end position="72"/>
    </location>
</feature>
<dbReference type="PANTHER" id="PTHR34545">
    <property type="entry name" value="CLAVATA3/ESR (CLE)-RELATED PROTEIN 22"/>
    <property type="match status" value="1"/>
</dbReference>
<dbReference type="PANTHER" id="PTHR34545:SF7">
    <property type="entry name" value="CLAVATA3_ESR (CLE)-RELATED PROTEIN 16"/>
    <property type="match status" value="1"/>
</dbReference>
<feature type="region of interest" description="Disordered" evidence="1">
    <location>
        <begin position="44"/>
        <end position="102"/>
    </location>
</feature>
<dbReference type="EMBL" id="GHES01028214">
    <property type="protein sequence ID" value="MPA58773.1"/>
    <property type="molecule type" value="Transcribed_RNA"/>
</dbReference>
<evidence type="ECO:0000256" key="1">
    <source>
        <dbReference type="SAM" id="MobiDB-lite"/>
    </source>
</evidence>
<protein>
    <submittedName>
        <fullName evidence="2">Putative Clavata3/esr-related 16</fullName>
    </submittedName>
</protein>